<sequence length="203" mass="23016">MNVLIFKEMSKYLLLILASLSFAAEAQEGPKAKRWYLPDHMKLQFAGGTGFLSGGPGYNSRNKKLETDFLFGYLPEEFGGDALITITGKTTYSPWRVALKNDYYLAPVSIGMYLSYTFGPQFDSKWPAYYPKGYYWWATAFRPGIYAGGKIGREVTMHSRRRGLELYYEIGTYDLMLISYVQNTGFLTPGDILNLAIGLKFAF</sequence>
<evidence type="ECO:0000313" key="3">
    <source>
        <dbReference type="Proteomes" id="UP000679725"/>
    </source>
</evidence>
<gene>
    <name evidence="2" type="ORF">DYBT9623_01807</name>
</gene>
<organism evidence="2 3">
    <name type="scientific">Dyadobacter linearis</name>
    <dbReference type="NCBI Taxonomy" id="2823330"/>
    <lineage>
        <taxon>Bacteria</taxon>
        <taxon>Pseudomonadati</taxon>
        <taxon>Bacteroidota</taxon>
        <taxon>Cytophagia</taxon>
        <taxon>Cytophagales</taxon>
        <taxon>Spirosomataceae</taxon>
        <taxon>Dyadobacter</taxon>
    </lineage>
</organism>
<feature type="chain" id="PRO_5046609589" description="Outer membrane protein beta-barrel domain-containing protein" evidence="1">
    <location>
        <begin position="27"/>
        <end position="203"/>
    </location>
</feature>
<feature type="signal peptide" evidence="1">
    <location>
        <begin position="1"/>
        <end position="26"/>
    </location>
</feature>
<reference evidence="2 3" key="1">
    <citation type="submission" date="2021-04" db="EMBL/GenBank/DDBJ databases">
        <authorList>
            <person name="Rodrigo-Torres L."/>
            <person name="Arahal R. D."/>
            <person name="Lucena T."/>
        </authorList>
    </citation>
    <scope>NUCLEOTIDE SEQUENCE [LARGE SCALE GENOMIC DNA]</scope>
    <source>
        <strain evidence="2 3">CECT 9623</strain>
    </source>
</reference>
<keyword evidence="3" id="KW-1185">Reference proteome</keyword>
<evidence type="ECO:0008006" key="4">
    <source>
        <dbReference type="Google" id="ProtNLM"/>
    </source>
</evidence>
<name>A0ABN7RB68_9BACT</name>
<dbReference type="EMBL" id="CAJRAU010000002">
    <property type="protein sequence ID" value="CAG5069072.1"/>
    <property type="molecule type" value="Genomic_DNA"/>
</dbReference>
<evidence type="ECO:0000313" key="2">
    <source>
        <dbReference type="EMBL" id="CAG5069072.1"/>
    </source>
</evidence>
<dbReference type="Proteomes" id="UP000679725">
    <property type="component" value="Unassembled WGS sequence"/>
</dbReference>
<keyword evidence="1" id="KW-0732">Signal</keyword>
<accession>A0ABN7RB68</accession>
<evidence type="ECO:0000256" key="1">
    <source>
        <dbReference type="SAM" id="SignalP"/>
    </source>
</evidence>
<proteinExistence type="predicted"/>
<comment type="caution">
    <text evidence="2">The sequence shown here is derived from an EMBL/GenBank/DDBJ whole genome shotgun (WGS) entry which is preliminary data.</text>
</comment>
<protein>
    <recommendedName>
        <fullName evidence="4">Outer membrane protein beta-barrel domain-containing protein</fullName>
    </recommendedName>
</protein>